<keyword evidence="2" id="KW-0969">Cilium</keyword>
<feature type="region of interest" description="Disordered" evidence="1">
    <location>
        <begin position="78"/>
        <end position="98"/>
    </location>
</feature>
<accession>A0A1Y0E855</accession>
<evidence type="ECO:0000313" key="3">
    <source>
        <dbReference type="Proteomes" id="UP000195273"/>
    </source>
</evidence>
<sequence>MVDIKAHSLADGALSERRMPTGPSVPVLCAVAAADRNSALTERSVASVQTAISVKAQIMQAFSGLRASLETLAKAGQSPSGTAAAAPSQTALSAGDGARPQGTAQIIVARFAPHVRADTLLQPPTGPVKLSTALSDHLLTMGPGKQTLTSVVQSLNSIPGLKAWLLPTQQGLALVVKSLPGTANALQPASLRTLWGLLQALSPQDQPLVVAMDDIPATDRSPATLQTQLPGKETVAALQVKVAALIREMNAIITFLASFAKRGASNGTPISAQDRIFAQALLDRLRKIATRPVYGFASDPVLPADVGVDLGADGLLVFNKACFNSFASHRQDLLAAMIGPDGGRDDRVPSLTPADLLDKGVYRLIYDPTQRPVIATLGGAALPFCHDPQGRPVLTLGAPDQALGIVLAKDAPMATDLVYRLSLFDQLAGIAGAAQDGSRASAPSDHAASENLILAVLAQAADTSDITAPAVQDTLPPQLAELLFYLLWIGLFVPRVDRDRRKRPHRSRGPMPDGASLPMFWQPLPQPQPDDP</sequence>
<protein>
    <submittedName>
        <fullName evidence="2">Flagellar hook protein</fullName>
    </submittedName>
</protein>
<organism evidence="2 3">
    <name type="scientific">Yoonia vestfoldensis</name>
    <dbReference type="NCBI Taxonomy" id="245188"/>
    <lineage>
        <taxon>Bacteria</taxon>
        <taxon>Pseudomonadati</taxon>
        <taxon>Pseudomonadota</taxon>
        <taxon>Alphaproteobacteria</taxon>
        <taxon>Rhodobacterales</taxon>
        <taxon>Paracoccaceae</taxon>
        <taxon>Yoonia</taxon>
    </lineage>
</organism>
<evidence type="ECO:0000313" key="2">
    <source>
        <dbReference type="EMBL" id="ART99722.1"/>
    </source>
</evidence>
<dbReference type="KEGG" id="lvs:LOKVESSMR4R_00383"/>
<reference evidence="2 3" key="1">
    <citation type="submission" date="2017-05" db="EMBL/GenBank/DDBJ databases">
        <title>Genome Sequence of Loktanella vestfoldensis Strain SMR4r Isolated from a Culture of the Diatom Skeletonema marinoi.</title>
        <authorList>
            <person name="Topel M."/>
            <person name="Pinder M.I.M."/>
            <person name="Johansson O.N."/>
            <person name="Kourtchenko O."/>
            <person name="Godhe A."/>
            <person name="Clarke A.K."/>
        </authorList>
    </citation>
    <scope>NUCLEOTIDE SEQUENCE [LARGE SCALE GENOMIC DNA]</scope>
    <source>
        <strain evidence="2 3">SMR4r</strain>
    </source>
</reference>
<dbReference type="AlphaFoldDB" id="A0A1Y0E855"/>
<dbReference type="EMBL" id="CP021431">
    <property type="protein sequence ID" value="ART99722.1"/>
    <property type="molecule type" value="Genomic_DNA"/>
</dbReference>
<name>A0A1Y0E855_9RHOB</name>
<feature type="region of interest" description="Disordered" evidence="1">
    <location>
        <begin position="500"/>
        <end position="532"/>
    </location>
</feature>
<evidence type="ECO:0000256" key="1">
    <source>
        <dbReference type="SAM" id="MobiDB-lite"/>
    </source>
</evidence>
<dbReference type="OrthoDB" id="7813023at2"/>
<dbReference type="RefSeq" id="WP_087206052.1">
    <property type="nucleotide sequence ID" value="NZ_CP021431.1"/>
</dbReference>
<proteinExistence type="predicted"/>
<dbReference type="Proteomes" id="UP000195273">
    <property type="component" value="Chromosome"/>
</dbReference>
<keyword evidence="2" id="KW-0966">Cell projection</keyword>
<keyword evidence="3" id="KW-1185">Reference proteome</keyword>
<feature type="compositionally biased region" description="Low complexity" evidence="1">
    <location>
        <begin position="78"/>
        <end position="94"/>
    </location>
</feature>
<gene>
    <name evidence="2" type="ORF">LOKVESSMR4R_00383</name>
</gene>
<keyword evidence="2" id="KW-0282">Flagellum</keyword>